<dbReference type="AlphaFoldDB" id="A0A0B6Y4G9"/>
<proteinExistence type="predicted"/>
<accession>A0A0B6Y4G9</accession>
<organism evidence="1">
    <name type="scientific">Arion vulgaris</name>
    <dbReference type="NCBI Taxonomy" id="1028688"/>
    <lineage>
        <taxon>Eukaryota</taxon>
        <taxon>Metazoa</taxon>
        <taxon>Spiralia</taxon>
        <taxon>Lophotrochozoa</taxon>
        <taxon>Mollusca</taxon>
        <taxon>Gastropoda</taxon>
        <taxon>Heterobranchia</taxon>
        <taxon>Euthyneura</taxon>
        <taxon>Panpulmonata</taxon>
        <taxon>Eupulmonata</taxon>
        <taxon>Stylommatophora</taxon>
        <taxon>Helicina</taxon>
        <taxon>Arionoidea</taxon>
        <taxon>Arionidae</taxon>
        <taxon>Arion</taxon>
    </lineage>
</organism>
<name>A0A0B6Y4G9_9EUPU</name>
<protein>
    <submittedName>
        <fullName evidence="1">Uncharacterized protein</fullName>
    </submittedName>
</protein>
<sequence length="72" mass="8377">RQTSVELTSNDCHVIAATYSCFLWKTVGGSENFNDKKTFFKKEIRARHHKLSHSTLQLNIDRYNLLQSSYKA</sequence>
<gene>
    <name evidence="1" type="primary">ORF12113</name>
</gene>
<evidence type="ECO:0000313" key="1">
    <source>
        <dbReference type="EMBL" id="CEK50963.1"/>
    </source>
</evidence>
<reference evidence="1" key="1">
    <citation type="submission" date="2014-12" db="EMBL/GenBank/DDBJ databases">
        <title>Insight into the proteome of Arion vulgaris.</title>
        <authorList>
            <person name="Aradska J."/>
            <person name="Bulat T."/>
            <person name="Smidak R."/>
            <person name="Sarate P."/>
            <person name="Gangsoo J."/>
            <person name="Sialana F."/>
            <person name="Bilban M."/>
            <person name="Lubec G."/>
        </authorList>
    </citation>
    <scope>NUCLEOTIDE SEQUENCE</scope>
    <source>
        <tissue evidence="1">Skin</tissue>
    </source>
</reference>
<dbReference type="EMBL" id="HACG01004098">
    <property type="protein sequence ID" value="CEK50963.1"/>
    <property type="molecule type" value="Transcribed_RNA"/>
</dbReference>
<feature type="non-terminal residue" evidence="1">
    <location>
        <position position="72"/>
    </location>
</feature>
<feature type="non-terminal residue" evidence="1">
    <location>
        <position position="1"/>
    </location>
</feature>